<dbReference type="SMART" id="SM00409">
    <property type="entry name" value="IG"/>
    <property type="match status" value="54"/>
</dbReference>
<dbReference type="FunFam" id="2.60.40.10:FF:000344">
    <property type="entry name" value="Muscle M-line assembly protein unc-89"/>
    <property type="match status" value="5"/>
</dbReference>
<dbReference type="FunFam" id="2.60.40.10:FF:000425">
    <property type="entry name" value="Myosin light chain kinase"/>
    <property type="match status" value="5"/>
</dbReference>
<dbReference type="SUPFAM" id="SSF48726">
    <property type="entry name" value="Immunoglobulin"/>
    <property type="match status" value="56"/>
</dbReference>
<dbReference type="CDD" id="cd00160">
    <property type="entry name" value="RhoGEF"/>
    <property type="match status" value="1"/>
</dbReference>
<feature type="domain" description="Ig-like" evidence="16">
    <location>
        <begin position="2543"/>
        <end position="2633"/>
    </location>
</feature>
<feature type="domain" description="Ig-like" evidence="16">
    <location>
        <begin position="4523"/>
        <end position="4612"/>
    </location>
</feature>
<dbReference type="Gene3D" id="2.60.40.10">
    <property type="entry name" value="Immunoglobulins"/>
    <property type="match status" value="57"/>
</dbReference>
<feature type="domain" description="Ig-like" evidence="16">
    <location>
        <begin position="563"/>
        <end position="628"/>
    </location>
</feature>
<dbReference type="FunFam" id="2.60.40.10:FF:000107">
    <property type="entry name" value="Myosin, light chain kinase a"/>
    <property type="match status" value="11"/>
</dbReference>
<feature type="domain" description="Ig-like" evidence="16">
    <location>
        <begin position="2834"/>
        <end position="2924"/>
    </location>
</feature>
<dbReference type="OMA" id="FPSIHWM"/>
<dbReference type="OrthoDB" id="5969272at2759"/>
<keyword evidence="9" id="KW-0539">Nucleus</keyword>
<feature type="domain" description="Ig-like" evidence="16">
    <location>
        <begin position="4044"/>
        <end position="4135"/>
    </location>
</feature>
<dbReference type="InterPro" id="IPR003961">
    <property type="entry name" value="FN3_dom"/>
</dbReference>
<dbReference type="PROSITE" id="PS50010">
    <property type="entry name" value="DH_2"/>
    <property type="match status" value="1"/>
</dbReference>
<comment type="subcellular location">
    <subcellularLocation>
        <location evidence="2">Cytoplasm</location>
        <location evidence="2">Myofibril</location>
        <location evidence="2">Sarcomere</location>
        <location evidence="2">A band</location>
    </subcellularLocation>
    <subcellularLocation>
        <location evidence="1">Nucleus</location>
    </subcellularLocation>
</comment>
<evidence type="ECO:0000256" key="5">
    <source>
        <dbReference type="ARBA" id="ARBA00022490"/>
    </source>
</evidence>
<dbReference type="InterPro" id="IPR036179">
    <property type="entry name" value="Ig-like_dom_sf"/>
</dbReference>
<accession>A0A7I4XZ50</accession>
<feature type="domain" description="Ig-like" evidence="16">
    <location>
        <begin position="3463"/>
        <end position="3552"/>
    </location>
</feature>
<feature type="domain" description="Ig-like" evidence="16">
    <location>
        <begin position="5876"/>
        <end position="5968"/>
    </location>
</feature>
<dbReference type="GO" id="GO:0045214">
    <property type="term" value="P:sarcomere organization"/>
    <property type="evidence" value="ECO:0007669"/>
    <property type="project" value="UniProtKB-ARBA"/>
</dbReference>
<dbReference type="Pfam" id="PF22697">
    <property type="entry name" value="SOS1_NGEF_PH"/>
    <property type="match status" value="1"/>
</dbReference>
<evidence type="ECO:0000256" key="12">
    <source>
        <dbReference type="SAM" id="MobiDB-lite"/>
    </source>
</evidence>
<dbReference type="InterPro" id="IPR013098">
    <property type="entry name" value="Ig_I-set"/>
</dbReference>
<comment type="similarity">
    <text evidence="3">Belongs to the protein kinase superfamily. CAMK Ser/Thr protein kinase family.</text>
</comment>
<feature type="domain" description="Ig-like" evidence="16">
    <location>
        <begin position="6346"/>
        <end position="6435"/>
    </location>
</feature>
<feature type="domain" description="Ig-like" evidence="16">
    <location>
        <begin position="3856"/>
        <end position="3941"/>
    </location>
</feature>
<dbReference type="SMART" id="SM00233">
    <property type="entry name" value="PH"/>
    <property type="match status" value="1"/>
</dbReference>
<feature type="domain" description="Ig-like" evidence="16">
    <location>
        <begin position="5010"/>
        <end position="5099"/>
    </location>
</feature>
<feature type="domain" description="Ig-like" evidence="16">
    <location>
        <begin position="1039"/>
        <end position="1127"/>
    </location>
</feature>
<feature type="domain" description="Ig-like" evidence="16">
    <location>
        <begin position="2342"/>
        <end position="2434"/>
    </location>
</feature>
<feature type="domain" description="Ig-like" evidence="16">
    <location>
        <begin position="3661"/>
        <end position="3750"/>
    </location>
</feature>
<feature type="domain" description="Ig-like" evidence="16">
    <location>
        <begin position="4621"/>
        <end position="4711"/>
    </location>
</feature>
<feature type="domain" description="Ig-like" evidence="16">
    <location>
        <begin position="3233"/>
        <end position="3322"/>
    </location>
</feature>
<evidence type="ECO:0000256" key="8">
    <source>
        <dbReference type="ARBA" id="ARBA00023179"/>
    </source>
</evidence>
<feature type="compositionally biased region" description="Low complexity" evidence="12">
    <location>
        <begin position="513"/>
        <end position="527"/>
    </location>
</feature>
<feature type="domain" description="Ig-like" evidence="16">
    <location>
        <begin position="2932"/>
        <end position="3022"/>
    </location>
</feature>
<dbReference type="FunFam" id="2.60.40.10:FF:000080">
    <property type="entry name" value="Myosin light chain kinase, smooth muscle"/>
    <property type="match status" value="1"/>
</dbReference>
<sequence>MASRRQRQFDRKYSSYRKYTASEDVNYSAHSSRSSFRSESMTSRSDQRGRSVSSEIITGSDTRSYPVYIAIQDYQPEATDVEGIPLEQGQIVEVLDKKNPASWLVRTKARPPKSGWIPGSYFETPTEYYKQRRRTRELESTSTTMTEDQEALLKRDQVYHDLLRSEEEFVAELRSCVDNYVRLLDDIQLPPAIVKEKEKLALNLTELYNFHANVMLKGLNYYSDDPGKVGQTFIRLERDFDHHVQFFKDLPATLELLEQQPFKDFFQSITDKYEAGAHTFAEHLKNVSERITHYQNFFKEFVKYTARANQSSKSMQKALELTLGIPQRVHDLVYTNNILQYPGDTNKLGRLIRHDSFEVAEGDESAKPRYVFLFKNKLMITEKNDSTEPTTYTHLATIRLDKYTVSTHVLHEDTILLKPNEPGLPSFSLKPKDTARSEYVRKAWVKDITEEQEAYAAERETTETISEYDMHLSDMRSEFSEYSAGSRRSSTHATGPEEGGPPRKKVKSPPAISPTGSSTSIYSGGSSSIDWTTTGTTLEMQGTRVTRTQYGFRTLQESSAKMCLKVTGYPLPEITWYKDDVQLHEDERHTFYADEDGFFALTIDPVQVEDTGRYTCMATNEYGQASTSAFFRVLKVEKEAAPPRFVNALKDRECKEGDVINFECEVEGWPEPELVWLVDDQPLRPSHDFKIEYDGMNAKLEIRDAQPDDTGVYCVKIQNEYGTDESKAKLVVVPDPDKNHVAPEFQAVIEDVECNEGDEVRFKSVITGDPNPEITWMINGIPLSESEKVRFISEDGICILIIKDVTRHFDGTVTCQGSNRLGTTSCDGRLKVRVPPAPPSFAKPLEDRVVQENAVVSFDVDVLGYPDPTVTFYLKGKELKHGMDGVDIAGADGYYKVIISGCTVDAHDGEIICRAVNEHGTAESRARLTVEPMEEESRSAPTFIKDIEDQTVKYGVHAVFETTVRGSPNPEVTWFINGQKMDKDTPGVKIEFVNHDHKLTIDSAQYAGTVLCRAENIVGRFETKARLTVIPQEKPKKAPRFTELLSDITEVEGNTVVFEARLEAEPKPEIKWFRKDVEITGSENIVIRDFDGSVKLELRGIKLEDAGEIRCQATNSEGSAISTAQLGVNRKPFPPSFDKQPKSITVERGSEARFEAHADATPAATYQWSIDGRKIRESTEGCRVEMVDGTSVLIVDTNIHSVSSTISVVAENSLGADETGARLTVEEKKVSEQKVEVSETKTSTETIQEGKIEISQIEMAPSKPIVTEETMKEEYHQETNITTEPTAQVITTEQVSEQMQATTKTTTGTEVPESLGKVEEDVKQEAPQTVDVKPTTTEMPKIMRDLKDQTVVKGEQCHFEVVIEHATDTRWYHNGNELKMTTEGVKITEETKYVYKLTIDSSMYPTGTISVKATNETGSVETKCEMKVVEKPELTEKLKDVEATLGEPIKVDIAAKGSPQFKWMINGLTLEDGKNGVHIVTEGDKSSLTIDKAEPSHTGKLMVITVNEAGMEESSSQITVSPKSTAPQILEGPKNVTIKESESVEFKAKITGYPEPTVKWLINDKVVEESKTVKVCRYESEYSLQLTETTTSSSGTVKVTAENTVGSDSSTAELKVEPSLAAPTFKSQFTSQTVKENEQLQLSVTLDNPEPSTTVKWFVEGKEMQSSPDVKVSDDGNGTYHLTIEHIREDQAGAVVVRAVNPVGACECSGKIVVEKGTRKPEFTKVPQNHDVYIDEDSVKFSAIVVGTPTPKITWYLNDKKIESSEEIKVKFEEETGKTSIRIYKPQIAQSGTVRVVAENSEGSAEAKATLKVDRRAEVPKFTSNMDDRQVKEGDTVKYTSTVEGYPEPTVEWLLNGEPITKYPNVTVTDDAGKHTIEIKEITPEQSGELSCQASNTSGTKKQNVQLNVKRVGEAPTFSKNIEDRLVTEGEVTIMEAKLNEVKPKPTVTWLRDGKEFSSDDHFVLTHADDGTLQLKIISTAMEDKCRITIKAENYFGTAECSASLGVVKKRPMAKPAFQSDIAPINLTEGDSLQTKLLITGDPTPFVKWYINNQLVCETEDTEIKNVDGVYSLTIHGVTADMTGKIKCVAYNKMGEVSTEGPLKVVAPIPVEFETSLCDATCREGDTLKLKAVLLGEPTPVVSWYVNGKKLEESQNIKIHSEKGTYTVTIKDITCDYSGKVVCEAVNEYGKASSEAMLLVLPRGEPPDFLEWLSNVRARKETKVVHKVVFTGDPKPTLTWYINNKEVTNSSEISIVTDDKTSTLTINSFNPDIHVGEIICKAENDAGEVSCTANMVTYTSEMFSESESEAQAEDVIADDMTLTDDESLREELMRTPTPVMAPKFITKIKDSRAKRGHEAIFECVVPDTKGVCCKWLKDGKEIELIARIRVQTRTIEGHVAHELIIDDVRPEDAGKYTVIIENTAGQDRCEATLTVVEALDKVPDRAPEFIVQLKDKSTMTNEKVTFECKVVGEPKPNVIWYHENKVLEEHAREVFIESEDGVERLVITSTQVKHEGKYSCVAENVAGTSRTEAMLKVEESLAPTFTKSLVDQSISIGDQLILFCSVKGAPQPVVEFYREGVRIKSSTRIAIEHDKTNTHWRVLIKESSQEDLGKYRALAKNTVGTAFSEATVSKKTDMPVIEQGLKRTSVTEKEEIRMEVKISGTQPEVTWFKDDRPIQQDMVHEILQEASTGVYSLVVKESTIADAGRYTVKATNIAGSVESSAEVEVTRAFEKPSFVKELVSTEVKVNETATLTVTVKGIPTPDITWKKDGQPVNIDGTRIISKKESEETYSITISSSTIEDAGKYTCEATNVAGTAECSAKFAVIKDVEAPQFTEKLHPVEVKESESANLSVTVTGTPQPEVHWFKDDRPIQIDNVHLIAKEEGSGHYVLTIKEARTSDQGTYSCKAVNEAGEAQTEATVHVAKESVAPQFVEILRPMEVKETEAINLAVTVTGSPAPKVTWFKDDAPIQIDNVHVFSKDDGSGHFTLTIKDSQVADIGSYSCKATNEAGEARTEATVHVAKESTAPQFTETLKPLEVKETETLKLSVTVTGAPQPTVAWFKDDVPIEIDNVHVLSQDEGHGHFTLTVRDARVSDVGSYSCKATNEAGEARTEAKMVVAEELVLPHFTEGLKAVEVDKGKPAELTCTVIGKPEPEVTWLKDGVPVQIDEVHVIRKDSEGQHTLIIKDLKEEDTGSYTCEAVNKVGKDVTIGEVKIPKYGFERIGSEEVQPLFIEPLKETVASQGETVVLECRVNKESQPEIRWFKDDKPIELSQHMMMETLDDGKIKLTIHNATKQDVGSYRCEAINKVGKAETHANLQYATTVQETVADESEQLHEMVAETLTTAAVETKVGRGPPEFVELLRSCTVAEKQQAVLRCKVKGEPRPKIKWTKEGKEVEMTARIKSEFKDDGTLTLTIDSVTQQDAGEYRCHAENELGSAWTEGPIIVTLVGAPEQEGEAPDFIYPVRPVIVVEGETAVLEGKLSGSPKPTVKWYKNGENIKPNDHFVIDSLDDGTQRLTVKDATMNDMDEYRCEASNEYGDVWSDVTLTVKKKPQEAPSFTKTLVEVSVVEGETATYECKVAGQPQPEIKWFKDKEEISATDEHFVQTREADGTARLVIKSTKVKDSGEIRCEASNPAGIARTDAPLTVSLPEEEIAPEFAQELTSCQVLEGQLAQFECKVKAGPHPVIRWFKDGKELKPEDGIHMESLPDGTERLTIDKTKIADQGNYRVEVTNAAGSMSSKAPLSVQAPETLKIKRPLQDVTVDRGTKILLSVEVEGRPKTVKWYKGSEQITTTRTTKTERISDHEYKLEIESCEISDAGAYRVVLSTESESVESSCTVTVKEKAAKVQLPSFKKGLNNQEVPKGQTLVLEVEIEGTPKVVKWYKAGNELKDAKTEDLGNGKFRLTVPDFKESDVGDYSVTAENEVGEVESKAKITVQAAPDDGKDKVKPEIVSGLIPTSVKEGETATFTVKVKGPVKSVEWYKNGKEIPDAKTKDKGDGTFELSIPDAKKDDAADYKVVVSNDAGQVESAAALTVKLPQIEIVKGLEDITVPRKETGVLEIETSRPPKQVKWYKNGKEIAPSDKAQPKKIAENKYQLVIPDAGKDDTADYKVVLTDDEGNTAESGCALTVKLPGAIEIVKGLEDTTVPRKETGTLEIETSRPPKQVKWYKNGKEISPSDKAQPKKVAENKYQLVIPDAGKDDSADYKVVLTDEDGNTAESSCALTVKLPEAIKIVKGLEDTTIPQKQTGVLEIETSRPPKQVKWYKNGKEITPSDKVQPKKIADNKYQLVIPNAAKEDTADYKVVLTDDDDNTAESSCALTVKLPAIEIVKGLEDTTVPSGKKAVLEVETSKPPKQVKWYKNGKELAPSDKPEMKKVNDTKHQLVIPDASEEDTADYKVILTDDDDNTADSSCALTVRLPDKEPKIIKGLGDRTVPVGLPTIWEVETEGSPRTVKWYKNSKELAGAAAAMVKISKIDDNHYVLEIPKCAVGDTGDYKIEVENDAGKANSTGKLTVEPQLTFLKPLKDLEITEGENAEFQVETNAKPREVKWYKNGQEITPDARFVISGEETKYKLVIKNATRQDAAEYKVVLTNSAGDANSSAKLTVKKAKPGVPKIIKGLEDQVVAKGASLVFEVKVEGEVDEVRWSKDATPITVGTRATIEKINGNTYRLTIPNADLDHAGHYSVEAINESGKASSDAKGEVDEKPEIAKGLNDMEISEGDDEVFKVEVTAPVRTVKWYKNGQEIKPSVHFEPKKIGPKKYELAINRAELDDGATYKVVLSNSAGECDSSAQLTVTKPNILKMLQGLKDIDVEEGQPIELKVKVEGTPKTVKWYKNGVELAPSDAQMTESPETGEYSLVIPQSKKSDGAAYRITLANDRGEIYSGAVAHVKTAKAKELAVPANFLSPLEDTEVVEGETLTLKCVVAGEPFPTLTWTKDGVELEKDDRVTMRVALDGTATLRIRDARKSDFGQYRITAKNESGTESSACQVTVKDKGEEPSKPRFIIPLKSCEAEIGQKKEFEVKLRGFPKPTLEWLLNEERMRFDERVTVEDLGAGNYCLTIKEVRESDFGTIRCIATNEHGKDQCQAEFDQFGPRVGREKEDDRYPPRFNVPLWDRRIPINDPLAIECHVDAKPTAEIEWFKDGIKLEIREGVEIRNTSDGACRVRIARFGKEDVGVYMCVAKNPLGVADTRSTYSVEVLEMEEHVEKREYAPRFNPGLEDKTVNLGQNVRLSCTVDAIPKASLIWYKDGLPLRSGGRFTIITEEDGTCSLEISQTVAGDEGAYRCVASNEHGTINTGCLVTVKVPKAEAKKEGEEPFFTKGLVDIWTDRGETFTLKCAVKGDPFPEIKWYRNGILVRDSQRTTIETSADGTCSLTVKECTMSDEGIYRCEAENKHGKAKTQATAHVQVSLGKGDMPKLEMGSPPRFIIPLEDQTVLVGGVIDLECKVTGEPMPQVKWSRDGGPIWEDSRYEWDIDEAKGIYHLRIQSATVNDEGTYRCVATNESGSATTKSFTRIDDGFSMQIPSKSIPPRFTIRLGDARAVEGQPLRLECKVEGSPLPELTWNKDGVQIHPSDRVQLSMDADGVARLVIPQCCMDDEGIYRVIATNPSGTAHDKGNAIIKRAPRDRERSAERDQFDANKVPKVVEPLENVKIPEKQGFRLRCKFSGEPKLSIKWFKDGERVFPYGRLKLVESPDGVCELIVESSIRQDAGGYRCVAENAYGSARTTCEVTVIQKERKPITDFDATLKEGKAPGFTVPLTIRRAKPGANVTFECVPYGNPFPQIRWLKDGIEITESNKIRFEALEDGTQRLHLTEVDFFSEGYFRCVATNEHGTASTKAELVIDGDRSAATKFVPEEAKEPEESKPRIRRGLYNMSIHQGNVVEMIVCATGWPTPTVKWFKDGQELISKGPDGDMVIFTDDRGIHHLVLLNVGPKDEGEYALEATNKLGSARTEGVLSIIRPRHVEGYGPDDRGGMPFPPGFVRQLKNKHVFNRMPTIFDCLVVGYPPPEVEWLHNGKKVVPGGRVKIQSCGGGSHALIVLDTTVEDAGEYVAVARNSHGSASSSAILDVTVPHLDNIKFNGEIDVTPYLTEEYGFKKLNYASLPTPPDRGPFIKEVTGHYLTLSWIPTKRAPPRYPQVSYVIEIRELPEKEWTLLDYNIPEPVCKVRNLELGKSYQFRVRAENIYGISDPSPASPPSRLMAPPQPVLDKNKKVIPLLDPYAEKALDLAHAEQYACAPWFAPGVVEKRYCAENDTIIITLNVVGYPDPEIKWKFRGWDIDAKSPTSQYKIYNIGGTETTLMINTFTKDNVGQYQCFATNAYGEAQQNIMVDLATRPSFIQPLYNRTFSDAQPVRLDVRVDGQPFPELKWMKEWRPIVESTRVKFVQDGPYLCSLIISDPMWRDSGIYTCIAANDAGQSTTSCSITVEADGDFNDVELPKKRAMVEARKIREIYEIAEEDET</sequence>
<feature type="domain" description="Ig-like" evidence="16">
    <location>
        <begin position="3561"/>
        <end position="3653"/>
    </location>
</feature>
<evidence type="ECO:0000256" key="9">
    <source>
        <dbReference type="ARBA" id="ARBA00023242"/>
    </source>
</evidence>
<evidence type="ECO:0000256" key="3">
    <source>
        <dbReference type="ARBA" id="ARBA00006692"/>
    </source>
</evidence>
<evidence type="ECO:0000313" key="18">
    <source>
        <dbReference type="Proteomes" id="UP000025227"/>
    </source>
</evidence>
<dbReference type="InterPro" id="IPR003599">
    <property type="entry name" value="Ig_sub"/>
</dbReference>
<dbReference type="PANTHER" id="PTHR47633">
    <property type="entry name" value="IMMUNOGLOBULIN"/>
    <property type="match status" value="1"/>
</dbReference>
<feature type="domain" description="PH" evidence="14">
    <location>
        <begin position="344"/>
        <end position="453"/>
    </location>
</feature>
<keyword evidence="5" id="KW-0963">Cytoplasm</keyword>
<evidence type="ECO:0000256" key="1">
    <source>
        <dbReference type="ARBA" id="ARBA00004123"/>
    </source>
</evidence>
<dbReference type="Pfam" id="PF00621">
    <property type="entry name" value="RhoGEF"/>
    <property type="match status" value="1"/>
</dbReference>
<organism evidence="18 19">
    <name type="scientific">Haemonchus contortus</name>
    <name type="common">Barber pole worm</name>
    <dbReference type="NCBI Taxonomy" id="6289"/>
    <lineage>
        <taxon>Eukaryota</taxon>
        <taxon>Metazoa</taxon>
        <taxon>Ecdysozoa</taxon>
        <taxon>Nematoda</taxon>
        <taxon>Chromadorea</taxon>
        <taxon>Rhabditida</taxon>
        <taxon>Rhabditina</taxon>
        <taxon>Rhabditomorpha</taxon>
        <taxon>Strongyloidea</taxon>
        <taxon>Trichostrongylidae</taxon>
        <taxon>Haemonchus</taxon>
    </lineage>
</organism>
<feature type="domain" description="Ig-like" evidence="16">
    <location>
        <begin position="5763"/>
        <end position="5852"/>
    </location>
</feature>
<evidence type="ECO:0000256" key="4">
    <source>
        <dbReference type="ARBA" id="ARBA00022443"/>
    </source>
</evidence>
<evidence type="ECO:0000256" key="10">
    <source>
        <dbReference type="ARBA" id="ARBA00023319"/>
    </source>
</evidence>
<feature type="domain" description="Ig-like" evidence="16">
    <location>
        <begin position="3030"/>
        <end position="3120"/>
    </location>
</feature>
<dbReference type="InterPro" id="IPR003598">
    <property type="entry name" value="Ig_sub2"/>
</dbReference>
<feature type="domain" description="DH" evidence="15">
    <location>
        <begin position="154"/>
        <end position="332"/>
    </location>
</feature>
<feature type="domain" description="Ig-like" evidence="16">
    <location>
        <begin position="2639"/>
        <end position="2730"/>
    </location>
</feature>
<feature type="domain" description="Ig-like" evidence="16">
    <location>
        <begin position="4909"/>
        <end position="4999"/>
    </location>
</feature>
<dbReference type="GO" id="GO:0005634">
    <property type="term" value="C:nucleus"/>
    <property type="evidence" value="ECO:0007669"/>
    <property type="project" value="UniProtKB-SubCell"/>
</dbReference>
<dbReference type="Gene3D" id="1.20.900.10">
    <property type="entry name" value="Dbl homology (DH) domain"/>
    <property type="match status" value="1"/>
</dbReference>
<dbReference type="Proteomes" id="UP000025227">
    <property type="component" value="Unplaced"/>
</dbReference>
<dbReference type="InterPro" id="IPR000219">
    <property type="entry name" value="DH_dom"/>
</dbReference>
<feature type="domain" description="Ig-like" evidence="16">
    <location>
        <begin position="2207"/>
        <end position="2304"/>
    </location>
</feature>
<dbReference type="Pfam" id="PF07653">
    <property type="entry name" value="SH3_2"/>
    <property type="match status" value="1"/>
</dbReference>
<dbReference type="GO" id="GO:0060298">
    <property type="term" value="P:positive regulation of sarcomere organization"/>
    <property type="evidence" value="ECO:0007669"/>
    <property type="project" value="UniProtKB-ARBA"/>
</dbReference>
<dbReference type="SUPFAM" id="SSF50729">
    <property type="entry name" value="PH domain-like"/>
    <property type="match status" value="1"/>
</dbReference>
<dbReference type="Gene3D" id="2.30.30.40">
    <property type="entry name" value="SH3 Domains"/>
    <property type="match status" value="1"/>
</dbReference>
<feature type="domain" description="Ig-like" evidence="16">
    <location>
        <begin position="4714"/>
        <end position="4802"/>
    </location>
</feature>
<evidence type="ECO:0000259" key="16">
    <source>
        <dbReference type="PROSITE" id="PS50835"/>
    </source>
</evidence>
<dbReference type="SUPFAM" id="SSF50044">
    <property type="entry name" value="SH3-domain"/>
    <property type="match status" value="1"/>
</dbReference>
<feature type="domain" description="Ig-like" evidence="16">
    <location>
        <begin position="3128"/>
        <end position="3212"/>
    </location>
</feature>
<feature type="domain" description="Ig-like" evidence="16">
    <location>
        <begin position="6252"/>
        <end position="6341"/>
    </location>
</feature>
<evidence type="ECO:0000256" key="2">
    <source>
        <dbReference type="ARBA" id="ARBA00004161"/>
    </source>
</evidence>
<feature type="domain" description="Ig-like" evidence="16">
    <location>
        <begin position="4806"/>
        <end position="4896"/>
    </location>
</feature>
<dbReference type="InterPro" id="IPR011993">
    <property type="entry name" value="PH-like_dom_sf"/>
</dbReference>
<feature type="domain" description="Ig-like" evidence="16">
    <location>
        <begin position="1623"/>
        <end position="1701"/>
    </location>
</feature>
<dbReference type="FunFam" id="2.60.40.10:FF:000032">
    <property type="entry name" value="palladin isoform X1"/>
    <property type="match status" value="5"/>
</dbReference>
<keyword evidence="7" id="KW-1015">Disulfide bond</keyword>
<evidence type="ECO:0000256" key="6">
    <source>
        <dbReference type="ARBA" id="ARBA00022737"/>
    </source>
</evidence>
<dbReference type="PROSITE" id="PS50835">
    <property type="entry name" value="IG_LIKE"/>
    <property type="match status" value="50"/>
</dbReference>
<feature type="compositionally biased region" description="Low complexity" evidence="12">
    <location>
        <begin position="28"/>
        <end position="44"/>
    </location>
</feature>
<evidence type="ECO:0000259" key="15">
    <source>
        <dbReference type="PROSITE" id="PS50010"/>
    </source>
</evidence>
<feature type="domain" description="Ig-like" evidence="16">
    <location>
        <begin position="5116"/>
        <end position="5207"/>
    </location>
</feature>
<dbReference type="InterPro" id="IPR036116">
    <property type="entry name" value="FN3_sf"/>
</dbReference>
<dbReference type="InterPro" id="IPR001452">
    <property type="entry name" value="SH3_domain"/>
</dbReference>
<feature type="domain" description="Ig-like" evidence="16">
    <location>
        <begin position="5434"/>
        <end position="5523"/>
    </location>
</feature>
<feature type="domain" description="Ig-like" evidence="16">
    <location>
        <begin position="3955"/>
        <end position="4040"/>
    </location>
</feature>
<dbReference type="CDD" id="cd00063">
    <property type="entry name" value="FN3"/>
    <property type="match status" value="1"/>
</dbReference>
<dbReference type="SUPFAM" id="SSF49265">
    <property type="entry name" value="Fibronectin type III"/>
    <property type="match status" value="1"/>
</dbReference>
<feature type="domain" description="Ig-like" evidence="16">
    <location>
        <begin position="3360"/>
        <end position="3451"/>
    </location>
</feature>
<evidence type="ECO:0000259" key="17">
    <source>
        <dbReference type="PROSITE" id="PS50853"/>
    </source>
</evidence>
<dbReference type="GO" id="GO:0005085">
    <property type="term" value="F:guanyl-nucleotide exchange factor activity"/>
    <property type="evidence" value="ECO:0007669"/>
    <property type="project" value="InterPro"/>
</dbReference>
<feature type="domain" description="Ig-like" evidence="16">
    <location>
        <begin position="2016"/>
        <end position="2104"/>
    </location>
</feature>
<feature type="domain" description="Ig-like" evidence="16">
    <location>
        <begin position="5326"/>
        <end position="5419"/>
    </location>
</feature>
<feature type="domain" description="Ig-like" evidence="16">
    <location>
        <begin position="1820"/>
        <end position="1908"/>
    </location>
</feature>
<feature type="domain" description="Ig-like" evidence="16">
    <location>
        <begin position="5540"/>
        <end position="5630"/>
    </location>
</feature>
<dbReference type="InterPro" id="IPR001849">
    <property type="entry name" value="PH_domain"/>
</dbReference>
<feature type="domain" description="Ig-like" evidence="16">
    <location>
        <begin position="2110"/>
        <end position="2199"/>
    </location>
</feature>
<feature type="region of interest" description="Disordered" evidence="12">
    <location>
        <begin position="476"/>
        <end position="527"/>
    </location>
</feature>
<dbReference type="SMART" id="SM00325">
    <property type="entry name" value="RhoGEF"/>
    <property type="match status" value="1"/>
</dbReference>
<feature type="domain" description="Ig-like" evidence="16">
    <location>
        <begin position="941"/>
        <end position="1028"/>
    </location>
</feature>
<dbReference type="SMART" id="SM00406">
    <property type="entry name" value="IGv"/>
    <property type="match status" value="9"/>
</dbReference>
<evidence type="ECO:0000256" key="11">
    <source>
        <dbReference type="PROSITE-ProRule" id="PRU00192"/>
    </source>
</evidence>
<feature type="domain" description="Ig-like" evidence="16">
    <location>
        <begin position="4331"/>
        <end position="4422"/>
    </location>
</feature>
<proteinExistence type="inferred from homology"/>
<feature type="domain" description="Ig-like" evidence="16">
    <location>
        <begin position="4235"/>
        <end position="4327"/>
    </location>
</feature>
<dbReference type="Gene3D" id="2.30.29.30">
    <property type="entry name" value="Pleckstrin-homology domain (PH domain)/Phosphotyrosine-binding domain (PTB)"/>
    <property type="match status" value="1"/>
</dbReference>
<feature type="domain" description="Ig-like" evidence="16">
    <location>
        <begin position="2736"/>
        <end position="2826"/>
    </location>
</feature>
<dbReference type="FunFam" id="2.60.40.10:FF:000345">
    <property type="entry name" value="Muscle M-line assembly protein unc-89"/>
    <property type="match status" value="10"/>
</dbReference>
<dbReference type="WBParaSite" id="HCON_00023020-00001">
    <property type="protein sequence ID" value="HCON_00023020-00001"/>
    <property type="gene ID" value="HCON_00023020"/>
</dbReference>
<keyword evidence="10" id="KW-0393">Immunoglobulin domain</keyword>
<keyword evidence="8" id="KW-0514">Muscle protein</keyword>
<feature type="domain" description="Ig-like" evidence="16">
    <location>
        <begin position="5222"/>
        <end position="5311"/>
    </location>
</feature>
<dbReference type="InterPro" id="IPR013783">
    <property type="entry name" value="Ig-like_fold"/>
</dbReference>
<dbReference type="FunFam" id="2.60.40.10:FF:001436">
    <property type="entry name" value="Muscle M-line assembly protein unc-89"/>
    <property type="match status" value="1"/>
</dbReference>
<protein>
    <submittedName>
        <fullName evidence="19">Muscle M-line assembly protein unc-89</fullName>
    </submittedName>
</protein>
<feature type="domain" description="Ig-like" evidence="16">
    <location>
        <begin position="4139"/>
        <end position="4231"/>
    </location>
</feature>
<dbReference type="PROSITE" id="PS50003">
    <property type="entry name" value="PH_DOMAIN"/>
    <property type="match status" value="1"/>
</dbReference>
<dbReference type="InterPro" id="IPR055251">
    <property type="entry name" value="SOS1_NGEF_PH"/>
</dbReference>
<dbReference type="FunFam" id="2.60.40.10:FF:001409">
    <property type="entry name" value="Muscle M-line assembly protein unc-89"/>
    <property type="match status" value="1"/>
</dbReference>
<feature type="domain" description="Fibronectin type-III" evidence="17">
    <location>
        <begin position="6118"/>
        <end position="6214"/>
    </location>
</feature>
<dbReference type="InterPro" id="IPR035899">
    <property type="entry name" value="DBL_dom_sf"/>
</dbReference>
<dbReference type="FunFam" id="2.60.40.10:FF:000050">
    <property type="entry name" value="Titin isoform B"/>
    <property type="match status" value="1"/>
</dbReference>
<feature type="domain" description="Ig-like" evidence="16">
    <location>
        <begin position="3754"/>
        <end position="3845"/>
    </location>
</feature>
<feature type="domain" description="Ig-like" evidence="16">
    <location>
        <begin position="5652"/>
        <end position="5741"/>
    </location>
</feature>
<keyword evidence="4 11" id="KW-0728">SH3 domain</keyword>
<evidence type="ECO:0000256" key="7">
    <source>
        <dbReference type="ARBA" id="ARBA00023157"/>
    </source>
</evidence>
<dbReference type="GO" id="GO:0045989">
    <property type="term" value="P:positive regulation of striated muscle contraction"/>
    <property type="evidence" value="ECO:0007669"/>
    <property type="project" value="UniProtKB-ARBA"/>
</dbReference>
<feature type="region of interest" description="Disordered" evidence="12">
    <location>
        <begin position="24"/>
        <end position="57"/>
    </location>
</feature>
<feature type="domain" description="Ig-like" evidence="16">
    <location>
        <begin position="643"/>
        <end position="731"/>
    </location>
</feature>
<dbReference type="SMART" id="SM00408">
    <property type="entry name" value="IGc2"/>
    <property type="match status" value="47"/>
</dbReference>
<feature type="domain" description="Ig-like" evidence="16">
    <location>
        <begin position="5990"/>
        <end position="6079"/>
    </location>
</feature>
<dbReference type="Pfam" id="PF07679">
    <property type="entry name" value="I-set"/>
    <property type="match status" value="56"/>
</dbReference>
<dbReference type="InterPro" id="IPR007110">
    <property type="entry name" value="Ig-like_dom"/>
</dbReference>
<feature type="domain" description="Ig-like" evidence="16">
    <location>
        <begin position="1916"/>
        <end position="2004"/>
    </location>
</feature>
<dbReference type="SUPFAM" id="SSF48065">
    <property type="entry name" value="DBL homology domain (DH-domain)"/>
    <property type="match status" value="1"/>
</dbReference>
<keyword evidence="6" id="KW-0677">Repeat</keyword>
<dbReference type="InterPro" id="IPR036028">
    <property type="entry name" value="SH3-like_dom_sf"/>
</dbReference>
<keyword evidence="18" id="KW-1185">Reference proteome</keyword>
<reference evidence="19" key="1">
    <citation type="submission" date="2020-12" db="UniProtKB">
        <authorList>
            <consortium name="WormBaseParasite"/>
        </authorList>
    </citation>
    <scope>IDENTIFICATION</scope>
    <source>
        <strain evidence="19">MHco3</strain>
    </source>
</reference>
<feature type="domain" description="Ig-like" evidence="16">
    <location>
        <begin position="2447"/>
        <end position="2536"/>
    </location>
</feature>
<feature type="domain" description="SH3" evidence="13">
    <location>
        <begin position="63"/>
        <end position="127"/>
    </location>
</feature>
<feature type="domain" description="Ig-like" evidence="16">
    <location>
        <begin position="743"/>
        <end position="833"/>
    </location>
</feature>
<name>A0A7I4XZ50_HAECO</name>
<dbReference type="GO" id="GO:0031672">
    <property type="term" value="C:A band"/>
    <property type="evidence" value="ECO:0007669"/>
    <property type="project" value="UniProtKB-SubCell"/>
</dbReference>
<dbReference type="InterPro" id="IPR013106">
    <property type="entry name" value="Ig_V-set"/>
</dbReference>
<evidence type="ECO:0000259" key="13">
    <source>
        <dbReference type="PROSITE" id="PS50002"/>
    </source>
</evidence>
<dbReference type="PROSITE" id="PS50002">
    <property type="entry name" value="SH3"/>
    <property type="match status" value="1"/>
</dbReference>
<evidence type="ECO:0000313" key="19">
    <source>
        <dbReference type="WBParaSite" id="HCON_00023020-00001"/>
    </source>
</evidence>
<feature type="domain" description="Ig-like" evidence="16">
    <location>
        <begin position="1527"/>
        <end position="1617"/>
    </location>
</feature>
<dbReference type="GO" id="GO:0040017">
    <property type="term" value="P:positive regulation of locomotion"/>
    <property type="evidence" value="ECO:0007669"/>
    <property type="project" value="UniProtKB-ARBA"/>
</dbReference>
<dbReference type="SMART" id="SM00326">
    <property type="entry name" value="SH3"/>
    <property type="match status" value="1"/>
</dbReference>
<dbReference type="Pfam" id="PF00041">
    <property type="entry name" value="fn3"/>
    <property type="match status" value="1"/>
</dbReference>
<dbReference type="GO" id="GO:0019899">
    <property type="term" value="F:enzyme binding"/>
    <property type="evidence" value="ECO:0007669"/>
    <property type="project" value="UniProtKB-ARBA"/>
</dbReference>
<dbReference type="SMART" id="SM00060">
    <property type="entry name" value="FN3"/>
    <property type="match status" value="1"/>
</dbReference>
<evidence type="ECO:0000259" key="14">
    <source>
        <dbReference type="PROSITE" id="PS50003"/>
    </source>
</evidence>
<dbReference type="PROSITE" id="PS50853">
    <property type="entry name" value="FN3"/>
    <property type="match status" value="1"/>
</dbReference>